<dbReference type="InterPro" id="IPR011043">
    <property type="entry name" value="Gal_Oxase/kelch_b-propeller"/>
</dbReference>
<dbReference type="SUPFAM" id="SSF50965">
    <property type="entry name" value="Galactose oxidase, central domain"/>
    <property type="match status" value="1"/>
</dbReference>
<dbReference type="InterPro" id="IPR050796">
    <property type="entry name" value="SCF_F-box_component"/>
</dbReference>
<feature type="domain" description="F-box" evidence="1">
    <location>
        <begin position="1"/>
        <end position="44"/>
    </location>
</feature>
<dbReference type="InterPro" id="IPR006527">
    <property type="entry name" value="F-box-assoc_dom_typ1"/>
</dbReference>
<dbReference type="Proteomes" id="UP000694864">
    <property type="component" value="Chromosome 5"/>
</dbReference>
<dbReference type="NCBIfam" id="TIGR01640">
    <property type="entry name" value="F_box_assoc_1"/>
    <property type="match status" value="1"/>
</dbReference>
<name>A0ABM1RP99_CAMSA</name>
<dbReference type="PROSITE" id="PS50181">
    <property type="entry name" value="FBOX"/>
    <property type="match status" value="1"/>
</dbReference>
<accession>A0ABM1RP99</accession>
<dbReference type="InterPro" id="IPR001810">
    <property type="entry name" value="F-box_dom"/>
</dbReference>
<protein>
    <submittedName>
        <fullName evidence="3">Probable F-box protein At5g47300</fullName>
    </submittedName>
</protein>
<dbReference type="Pfam" id="PF00646">
    <property type="entry name" value="F-box"/>
    <property type="match status" value="1"/>
</dbReference>
<dbReference type="RefSeq" id="XP_019100837.1">
    <property type="nucleotide sequence ID" value="XM_019245292.1"/>
</dbReference>
<gene>
    <name evidence="3" type="primary">LOC109132858</name>
</gene>
<dbReference type="CDD" id="cd22157">
    <property type="entry name" value="F-box_AtFBW1-like"/>
    <property type="match status" value="1"/>
</dbReference>
<organism evidence="2 3">
    <name type="scientific">Camelina sativa</name>
    <name type="common">False flax</name>
    <name type="synonym">Myagrum sativum</name>
    <dbReference type="NCBI Taxonomy" id="90675"/>
    <lineage>
        <taxon>Eukaryota</taxon>
        <taxon>Viridiplantae</taxon>
        <taxon>Streptophyta</taxon>
        <taxon>Embryophyta</taxon>
        <taxon>Tracheophyta</taxon>
        <taxon>Spermatophyta</taxon>
        <taxon>Magnoliopsida</taxon>
        <taxon>eudicotyledons</taxon>
        <taxon>Gunneridae</taxon>
        <taxon>Pentapetalae</taxon>
        <taxon>rosids</taxon>
        <taxon>malvids</taxon>
        <taxon>Brassicales</taxon>
        <taxon>Brassicaceae</taxon>
        <taxon>Camelineae</taxon>
        <taxon>Camelina</taxon>
    </lineage>
</organism>
<dbReference type="Pfam" id="PF07734">
    <property type="entry name" value="FBA_1"/>
    <property type="match status" value="1"/>
</dbReference>
<evidence type="ECO:0000313" key="3">
    <source>
        <dbReference type="RefSeq" id="XP_019100837.1"/>
    </source>
</evidence>
<evidence type="ECO:0000313" key="2">
    <source>
        <dbReference type="Proteomes" id="UP000694864"/>
    </source>
</evidence>
<dbReference type="InterPro" id="IPR036047">
    <property type="entry name" value="F-box-like_dom_sf"/>
</dbReference>
<evidence type="ECO:0000259" key="1">
    <source>
        <dbReference type="PROSITE" id="PS50181"/>
    </source>
</evidence>
<dbReference type="InterPro" id="IPR017451">
    <property type="entry name" value="F-box-assoc_interact_dom"/>
</dbReference>
<dbReference type="Gene3D" id="1.20.1280.50">
    <property type="match status" value="1"/>
</dbReference>
<dbReference type="SMART" id="SM00256">
    <property type="entry name" value="FBOX"/>
    <property type="match status" value="1"/>
</dbReference>
<dbReference type="PANTHER" id="PTHR31672:SF13">
    <property type="entry name" value="F-BOX PROTEIN CPR30-LIKE"/>
    <property type="match status" value="1"/>
</dbReference>
<reference evidence="2" key="1">
    <citation type="journal article" date="2014" name="Nat. Commun.">
        <title>The emerging biofuel crop Camelina sativa retains a highly undifferentiated hexaploid genome structure.</title>
        <authorList>
            <person name="Kagale S."/>
            <person name="Koh C."/>
            <person name="Nixon J."/>
            <person name="Bollina V."/>
            <person name="Clarke W.E."/>
            <person name="Tuteja R."/>
            <person name="Spillane C."/>
            <person name="Robinson S.J."/>
            <person name="Links M.G."/>
            <person name="Clarke C."/>
            <person name="Higgins E.E."/>
            <person name="Huebert T."/>
            <person name="Sharpe A.G."/>
            <person name="Parkin I.A."/>
        </authorList>
    </citation>
    <scope>NUCLEOTIDE SEQUENCE [LARGE SCALE GENOMIC DNA]</scope>
    <source>
        <strain evidence="2">cv. DH55</strain>
    </source>
</reference>
<sequence>MSDLPKDLVEEILCRVPASYLSELRYTCKRWNRLFNKKRFTRKHLDKAAKQFLVLMSKQDRVCLISVNFCGVPSVEIKGEQRRMIGLDEFEIFKVSHCDSLLLCNNKKKNRIVVWNPCTGQTRWIQPTKIGSYALGSYQDQKYGDTSYKILSCCVYGDNNEFEILPKKKNEFEIYEFNTNSWRTLDVTLDCELDKCVPGMSLKGKTYWFASDEKEEQLGMFLVCFDYTTEIFDRLLFPCKCLYDEALSLSVVREEKLSVLLQRGGDTLRREIWVTNKIDEAKVVSWSKFLTVDMKPECSFGLTSFLVDEEKKSIVLCHLILRRNGVPSEQGVYIVGEDNNVKQVHSGFVSSLPNLFDYVPSLTQI</sequence>
<keyword evidence="2" id="KW-1185">Reference proteome</keyword>
<reference evidence="3" key="2">
    <citation type="submission" date="2025-08" db="UniProtKB">
        <authorList>
            <consortium name="RefSeq"/>
        </authorList>
    </citation>
    <scope>IDENTIFICATION</scope>
    <source>
        <tissue evidence="3">Leaf</tissue>
    </source>
</reference>
<proteinExistence type="predicted"/>
<dbReference type="SUPFAM" id="SSF81383">
    <property type="entry name" value="F-box domain"/>
    <property type="match status" value="1"/>
</dbReference>
<dbReference type="GeneID" id="109132858"/>
<dbReference type="PANTHER" id="PTHR31672">
    <property type="entry name" value="BNACNNG10540D PROTEIN"/>
    <property type="match status" value="1"/>
</dbReference>